<dbReference type="EMBL" id="JBHSED010000025">
    <property type="protein sequence ID" value="MFC4304473.1"/>
    <property type="molecule type" value="Genomic_DNA"/>
</dbReference>
<evidence type="ECO:0000313" key="8">
    <source>
        <dbReference type="Proteomes" id="UP001595755"/>
    </source>
</evidence>
<dbReference type="NCBIfam" id="TIGR03804">
    <property type="entry name" value="para_beta_helix"/>
    <property type="match status" value="3"/>
</dbReference>
<dbReference type="Proteomes" id="UP001595755">
    <property type="component" value="Unassembled WGS sequence"/>
</dbReference>
<reference evidence="8" key="1">
    <citation type="journal article" date="2019" name="Int. J. Syst. Evol. Microbiol.">
        <title>The Global Catalogue of Microorganisms (GCM) 10K type strain sequencing project: providing services to taxonomists for standard genome sequencing and annotation.</title>
        <authorList>
            <consortium name="The Broad Institute Genomics Platform"/>
            <consortium name="The Broad Institute Genome Sequencing Center for Infectious Disease"/>
            <person name="Wu L."/>
            <person name="Ma J."/>
        </authorList>
    </citation>
    <scope>NUCLEOTIDE SEQUENCE [LARGE SCALE GENOMIC DNA]</scope>
    <source>
        <strain evidence="8">CGMCC 4.1641</strain>
    </source>
</reference>
<comment type="caution">
    <text evidence="7">The sequence shown here is derived from an EMBL/GenBank/DDBJ whole genome shotgun (WGS) entry which is preliminary data.</text>
</comment>
<evidence type="ECO:0000256" key="1">
    <source>
        <dbReference type="ARBA" id="ARBA00004906"/>
    </source>
</evidence>
<feature type="transmembrane region" description="Helical" evidence="4">
    <location>
        <begin position="434"/>
        <end position="452"/>
    </location>
</feature>
<dbReference type="InterPro" id="IPR012334">
    <property type="entry name" value="Pectin_lyas_fold"/>
</dbReference>
<dbReference type="RefSeq" id="WP_204605951.1">
    <property type="nucleotide sequence ID" value="NZ_JBHSED010000025.1"/>
</dbReference>
<dbReference type="PANTHER" id="PTHR22990:SF15">
    <property type="entry name" value="F-BOX ONLY PROTEIN 10"/>
    <property type="match status" value="1"/>
</dbReference>
<dbReference type="SMART" id="SM00710">
    <property type="entry name" value="PbH1"/>
    <property type="match status" value="6"/>
</dbReference>
<comment type="pathway">
    <text evidence="1">Protein modification; protein ubiquitination.</text>
</comment>
<keyword evidence="8" id="KW-1185">Reference proteome</keyword>
<keyword evidence="4" id="KW-0812">Transmembrane</keyword>
<evidence type="ECO:0000256" key="5">
    <source>
        <dbReference type="SAM" id="SignalP"/>
    </source>
</evidence>
<dbReference type="InterPro" id="IPR022441">
    <property type="entry name" value="Para_beta_helix_rpt-2"/>
</dbReference>
<dbReference type="InterPro" id="IPR006626">
    <property type="entry name" value="PbH1"/>
</dbReference>
<feature type="chain" id="PRO_5046241699" evidence="5">
    <location>
        <begin position="31"/>
        <end position="456"/>
    </location>
</feature>
<protein>
    <submittedName>
        <fullName evidence="7">Nitrous oxide reductase family maturation protein NosD</fullName>
    </submittedName>
</protein>
<keyword evidence="4" id="KW-1133">Transmembrane helix</keyword>
<keyword evidence="4" id="KW-0472">Membrane</keyword>
<dbReference type="InterPro" id="IPR007742">
    <property type="entry name" value="NosD_dom"/>
</dbReference>
<feature type="domain" description="Carbohydrate-binding/sugar hydrolysis" evidence="6">
    <location>
        <begin position="225"/>
        <end position="367"/>
    </location>
</feature>
<dbReference type="Pfam" id="PF05048">
    <property type="entry name" value="NosD"/>
    <property type="match status" value="1"/>
</dbReference>
<evidence type="ECO:0000256" key="2">
    <source>
        <dbReference type="ARBA" id="ARBA00022737"/>
    </source>
</evidence>
<dbReference type="InterPro" id="IPR011050">
    <property type="entry name" value="Pectin_lyase_fold/virulence"/>
</dbReference>
<sequence length="456" mass="49500">MKPFSQRGARKSLRLLLAGAALSFALGASAVHGESRQPEELGRALQAAIDEAEPGDRLELEAGRYAGPIIVDKKLTIAGGGRAQVTGNGEDAVIVVRADGVVLDGLTLRQPQSGEATAVLVEEADDATLSNLVIETDGYGIKLRGADRAALSGNRIDWTGAGGAQDRVGVGRKSNGIDLYDSHDAAIVSNEVYDMRDGIYLENSHRANVEQNRVYRSRYGIHCMYTDGTQIVGNEGEYNVTGAMVMGVTDALVKDNSFRKQSENVNSQGLLLFDVQTSRIENNLFEGNRVGIYMEQSSDNLLTRNAVERNFMGIQFLESANNRFSDNRFIANVIEAEASDSAGNRMDGNFWDAVQGLDLQGDGLSDISYEINPFYSQLIDRTPAFQLFFQSPGMVYLSEMFTADRGEWARDAAPLMSLPDGVPNPSQSEPERGSMVWLLGLALLGGSVFIMYKGAR</sequence>
<feature type="domain" description="Carbohydrate-binding/sugar hydrolysis" evidence="6">
    <location>
        <begin position="52"/>
        <end position="224"/>
    </location>
</feature>
<name>A0ABV8SC70_9BACL</name>
<keyword evidence="3" id="KW-0833">Ubl conjugation pathway</keyword>
<dbReference type="PANTHER" id="PTHR22990">
    <property type="entry name" value="F-BOX ONLY PROTEIN"/>
    <property type="match status" value="1"/>
</dbReference>
<evidence type="ECO:0000256" key="3">
    <source>
        <dbReference type="ARBA" id="ARBA00022786"/>
    </source>
</evidence>
<feature type="signal peptide" evidence="5">
    <location>
        <begin position="1"/>
        <end position="30"/>
    </location>
</feature>
<keyword evidence="2" id="KW-0677">Repeat</keyword>
<proteinExistence type="predicted"/>
<dbReference type="SUPFAM" id="SSF51126">
    <property type="entry name" value="Pectin lyase-like"/>
    <property type="match status" value="1"/>
</dbReference>
<dbReference type="InterPro" id="IPR006633">
    <property type="entry name" value="Carb-bd_sugar_hydrolysis-dom"/>
</dbReference>
<dbReference type="SMART" id="SM00722">
    <property type="entry name" value="CASH"/>
    <property type="match status" value="2"/>
</dbReference>
<organism evidence="7 8">
    <name type="scientific">Cohnella boryungensis</name>
    <dbReference type="NCBI Taxonomy" id="768479"/>
    <lineage>
        <taxon>Bacteria</taxon>
        <taxon>Bacillati</taxon>
        <taxon>Bacillota</taxon>
        <taxon>Bacilli</taxon>
        <taxon>Bacillales</taxon>
        <taxon>Paenibacillaceae</taxon>
        <taxon>Cohnella</taxon>
    </lineage>
</organism>
<dbReference type="InterPro" id="IPR051550">
    <property type="entry name" value="SCF-Subunits/Alg-Epimerases"/>
</dbReference>
<dbReference type="Gene3D" id="2.160.20.10">
    <property type="entry name" value="Single-stranded right-handed beta-helix, Pectin lyase-like"/>
    <property type="match status" value="1"/>
</dbReference>
<evidence type="ECO:0000313" key="7">
    <source>
        <dbReference type="EMBL" id="MFC4304473.1"/>
    </source>
</evidence>
<gene>
    <name evidence="7" type="ORF">ACFO1S_13680</name>
</gene>
<evidence type="ECO:0000256" key="4">
    <source>
        <dbReference type="SAM" id="Phobius"/>
    </source>
</evidence>
<keyword evidence="5" id="KW-0732">Signal</keyword>
<evidence type="ECO:0000259" key="6">
    <source>
        <dbReference type="SMART" id="SM00722"/>
    </source>
</evidence>
<accession>A0ABV8SC70</accession>